<dbReference type="InterPro" id="IPR004153">
    <property type="entry name" value="CXCXC_repeat"/>
</dbReference>
<reference evidence="4" key="1">
    <citation type="journal article" date="2020" name="mSystems">
        <title>Genome- and Community-Level Interaction Insights into Carbon Utilization and Element Cycling Functions of Hydrothermarchaeota in Hydrothermal Sediment.</title>
        <authorList>
            <person name="Zhou Z."/>
            <person name="Liu Y."/>
            <person name="Xu W."/>
            <person name="Pan J."/>
            <person name="Luo Z.H."/>
            <person name="Li M."/>
        </authorList>
    </citation>
    <scope>NUCLEOTIDE SEQUENCE [LARGE SCALE GENOMIC DNA]</scope>
    <source>
        <strain evidence="4">SpSt-972</strain>
    </source>
</reference>
<proteinExistence type="predicted"/>
<accession>A0A832AUS5</accession>
<dbReference type="AlphaFoldDB" id="A0A832AUS5"/>
<dbReference type="EMBL" id="DTPL01000131">
    <property type="protein sequence ID" value="HGA37562.1"/>
    <property type="molecule type" value="Genomic_DNA"/>
</dbReference>
<evidence type="ECO:0000313" key="4">
    <source>
        <dbReference type="EMBL" id="HGA37562.1"/>
    </source>
</evidence>
<protein>
    <submittedName>
        <fullName evidence="4">Uncharacterized protein</fullName>
    </submittedName>
</protein>
<keyword evidence="2" id="KW-0964">Secreted</keyword>
<comment type="caution">
    <text evidence="4">The sequence shown here is derived from an EMBL/GenBank/DDBJ whole genome shotgun (WGS) entry which is preliminary data.</text>
</comment>
<gene>
    <name evidence="4" type="ORF">ENX80_01910</name>
</gene>
<sequence>MSCSIFNKSSCACVCGISKACVSVKSFASVLIL</sequence>
<keyword evidence="3" id="KW-0732">Signal</keyword>
<evidence type="ECO:0000256" key="2">
    <source>
        <dbReference type="ARBA" id="ARBA00022525"/>
    </source>
</evidence>
<organism evidence="4">
    <name type="scientific">Desulfurella acetivorans</name>
    <dbReference type="NCBI Taxonomy" id="33002"/>
    <lineage>
        <taxon>Bacteria</taxon>
        <taxon>Pseudomonadati</taxon>
        <taxon>Campylobacterota</taxon>
        <taxon>Desulfurellia</taxon>
        <taxon>Desulfurellales</taxon>
        <taxon>Desulfurellaceae</taxon>
        <taxon>Desulfurella</taxon>
    </lineage>
</organism>
<comment type="subcellular location">
    <subcellularLocation>
        <location evidence="1">Secreted</location>
    </subcellularLocation>
</comment>
<dbReference type="GO" id="GO:0005576">
    <property type="term" value="C:extracellular region"/>
    <property type="evidence" value="ECO:0007669"/>
    <property type="project" value="UniProtKB-SubCell"/>
</dbReference>
<evidence type="ECO:0000256" key="3">
    <source>
        <dbReference type="ARBA" id="ARBA00022729"/>
    </source>
</evidence>
<dbReference type="Pfam" id="PF03128">
    <property type="entry name" value="CXCXC"/>
    <property type="match status" value="1"/>
</dbReference>
<evidence type="ECO:0000256" key="1">
    <source>
        <dbReference type="ARBA" id="ARBA00004613"/>
    </source>
</evidence>
<name>A0A832AUS5_DESAE</name>